<gene>
    <name evidence="2" type="ORF">GW15_0215090</name>
</gene>
<reference evidence="2 3" key="1">
    <citation type="submission" date="2014-09" db="EMBL/GenBank/DDBJ databases">
        <title>A draft genome sequence for Xanthomonas axonopodis pv. vasculorum NCPPB 900.</title>
        <authorList>
            <person name="Harrison J."/>
            <person name="Studholme D.J."/>
        </authorList>
    </citation>
    <scope>NUCLEOTIDE SEQUENCE [LARGE SCALE GENOMIC DNA]</scope>
    <source>
        <strain evidence="2 3">NCPPB 900</strain>
    </source>
</reference>
<dbReference type="AlphaFoldDB" id="A0A098PXQ1"/>
<dbReference type="EMBL" id="JPHD02000106">
    <property type="protein sequence ID" value="KGE51358.1"/>
    <property type="molecule type" value="Genomic_DNA"/>
</dbReference>
<organism evidence="2 3">
    <name type="scientific">Xanthomonas axonopodis pv. vasculorum</name>
    <dbReference type="NCBI Taxonomy" id="325777"/>
    <lineage>
        <taxon>Bacteria</taxon>
        <taxon>Pseudomonadati</taxon>
        <taxon>Pseudomonadota</taxon>
        <taxon>Gammaproteobacteria</taxon>
        <taxon>Lysobacterales</taxon>
        <taxon>Lysobacteraceae</taxon>
        <taxon>Xanthomonas</taxon>
    </lineage>
</organism>
<accession>A0A098PXQ1</accession>
<dbReference type="RefSeq" id="WP_042823502.1">
    <property type="nucleotide sequence ID" value="NZ_KN173625.1"/>
</dbReference>
<evidence type="ECO:0000313" key="2">
    <source>
        <dbReference type="EMBL" id="KGE51358.1"/>
    </source>
</evidence>
<dbReference type="HOGENOM" id="CLU_2453875_0_0_6"/>
<proteinExistence type="predicted"/>
<evidence type="ECO:0000256" key="1">
    <source>
        <dbReference type="SAM" id="MobiDB-lite"/>
    </source>
</evidence>
<dbReference type="Proteomes" id="UP000028012">
    <property type="component" value="Unassembled WGS sequence"/>
</dbReference>
<evidence type="ECO:0000313" key="3">
    <source>
        <dbReference type="Proteomes" id="UP000028012"/>
    </source>
</evidence>
<feature type="region of interest" description="Disordered" evidence="1">
    <location>
        <begin position="67"/>
        <end position="89"/>
    </location>
</feature>
<protein>
    <submittedName>
        <fullName evidence="2">Uncharacterized protein</fullName>
    </submittedName>
</protein>
<name>A0A098PXQ1_9XANT</name>
<sequence>MYEGTTSFIPHDELALHVIGIIHPETIARRCRGARPGRSRAFTHGPSAVAVQLLTGAAQGSLTGDPLTNPECPFANHSHTNTAADKRRC</sequence>
<comment type="caution">
    <text evidence="2">The sequence shown here is derived from an EMBL/GenBank/DDBJ whole genome shotgun (WGS) entry which is preliminary data.</text>
</comment>